<dbReference type="PANTHER" id="PTHR24166:SF48">
    <property type="entry name" value="PROTEIN VAPYRIN"/>
    <property type="match status" value="1"/>
</dbReference>
<evidence type="ECO:0000313" key="5">
    <source>
        <dbReference type="EMBL" id="KNC54656.1"/>
    </source>
</evidence>
<feature type="repeat" description="ANK" evidence="3">
    <location>
        <begin position="350"/>
        <end position="382"/>
    </location>
</feature>
<feature type="compositionally biased region" description="Basic and acidic residues" evidence="4">
    <location>
        <begin position="253"/>
        <end position="265"/>
    </location>
</feature>
<dbReference type="Pfam" id="PF13637">
    <property type="entry name" value="Ank_4"/>
    <property type="match status" value="1"/>
</dbReference>
<dbReference type="PRINTS" id="PR01415">
    <property type="entry name" value="ANKYRIN"/>
</dbReference>
<keyword evidence="1" id="KW-0677">Repeat</keyword>
<dbReference type="Gene3D" id="1.25.40.20">
    <property type="entry name" value="Ankyrin repeat-containing domain"/>
    <property type="match status" value="1"/>
</dbReference>
<dbReference type="PROSITE" id="PS50088">
    <property type="entry name" value="ANK_REPEAT"/>
    <property type="match status" value="3"/>
</dbReference>
<organism evidence="5 6">
    <name type="scientific">Thecamonas trahens ATCC 50062</name>
    <dbReference type="NCBI Taxonomy" id="461836"/>
    <lineage>
        <taxon>Eukaryota</taxon>
        <taxon>Apusozoa</taxon>
        <taxon>Apusomonadida</taxon>
        <taxon>Apusomonadidae</taxon>
        <taxon>Thecamonas</taxon>
    </lineage>
</organism>
<dbReference type="InterPro" id="IPR036770">
    <property type="entry name" value="Ankyrin_rpt-contain_sf"/>
</dbReference>
<dbReference type="InterPro" id="IPR050889">
    <property type="entry name" value="Dendritic_Spine_Reg/Scaffold"/>
</dbReference>
<keyword evidence="6" id="KW-1185">Reference proteome</keyword>
<evidence type="ECO:0000256" key="1">
    <source>
        <dbReference type="ARBA" id="ARBA00022737"/>
    </source>
</evidence>
<proteinExistence type="predicted"/>
<dbReference type="SMART" id="SM00248">
    <property type="entry name" value="ANK"/>
    <property type="match status" value="4"/>
</dbReference>
<dbReference type="eggNOG" id="KOG4177">
    <property type="taxonomic scope" value="Eukaryota"/>
</dbReference>
<feature type="compositionally biased region" description="Basic and acidic residues" evidence="4">
    <location>
        <begin position="160"/>
        <end position="169"/>
    </location>
</feature>
<dbReference type="STRING" id="461836.A0A0L0DRM4"/>
<dbReference type="PANTHER" id="PTHR24166">
    <property type="entry name" value="ROLLING PEBBLES, ISOFORM B"/>
    <property type="match status" value="1"/>
</dbReference>
<evidence type="ECO:0000256" key="3">
    <source>
        <dbReference type="PROSITE-ProRule" id="PRU00023"/>
    </source>
</evidence>
<dbReference type="OMA" id="EEYANAC"/>
<accession>A0A0L0DRM4</accession>
<evidence type="ECO:0000313" key="6">
    <source>
        <dbReference type="Proteomes" id="UP000054408"/>
    </source>
</evidence>
<dbReference type="AlphaFoldDB" id="A0A0L0DRM4"/>
<protein>
    <submittedName>
        <fullName evidence="5">Ankyrin repeat domain-containing protein</fullName>
    </submittedName>
</protein>
<reference evidence="5 6" key="1">
    <citation type="submission" date="2010-05" db="EMBL/GenBank/DDBJ databases">
        <title>The Genome Sequence of Thecamonas trahens ATCC 50062.</title>
        <authorList>
            <consortium name="The Broad Institute Genome Sequencing Platform"/>
            <person name="Russ C."/>
            <person name="Cuomo C."/>
            <person name="Shea T."/>
            <person name="Young S.K."/>
            <person name="Zeng Q."/>
            <person name="Koehrsen M."/>
            <person name="Haas B."/>
            <person name="Borodovsky M."/>
            <person name="Guigo R."/>
            <person name="Alvarado L."/>
            <person name="Berlin A."/>
            <person name="Bochicchio J."/>
            <person name="Borenstein D."/>
            <person name="Chapman S."/>
            <person name="Chen Z."/>
            <person name="Freedman E."/>
            <person name="Gellesch M."/>
            <person name="Goldberg J."/>
            <person name="Griggs A."/>
            <person name="Gujja S."/>
            <person name="Heilman E."/>
            <person name="Heiman D."/>
            <person name="Hepburn T."/>
            <person name="Howarth C."/>
            <person name="Jen D."/>
            <person name="Larson L."/>
            <person name="Mehta T."/>
            <person name="Park D."/>
            <person name="Pearson M."/>
            <person name="Roberts A."/>
            <person name="Saif S."/>
            <person name="Shenoy N."/>
            <person name="Sisk P."/>
            <person name="Stolte C."/>
            <person name="Sykes S."/>
            <person name="Thomson T."/>
            <person name="Walk T."/>
            <person name="White J."/>
            <person name="Yandava C."/>
            <person name="Burger G."/>
            <person name="Gray M.W."/>
            <person name="Holland P.W.H."/>
            <person name="King N."/>
            <person name="Lang F.B.F."/>
            <person name="Roger A.J."/>
            <person name="Ruiz-Trillo I."/>
            <person name="Lander E."/>
            <person name="Nusbaum C."/>
        </authorList>
    </citation>
    <scope>NUCLEOTIDE SEQUENCE [LARGE SCALE GENOMIC DNA]</scope>
    <source>
        <strain evidence="5 6">ATCC 50062</strain>
    </source>
</reference>
<name>A0A0L0DRM4_THETB</name>
<feature type="region of interest" description="Disordered" evidence="4">
    <location>
        <begin position="131"/>
        <end position="265"/>
    </location>
</feature>
<dbReference type="PROSITE" id="PS50297">
    <property type="entry name" value="ANK_REP_REGION"/>
    <property type="match status" value="3"/>
</dbReference>
<feature type="repeat" description="ANK" evidence="3">
    <location>
        <begin position="283"/>
        <end position="315"/>
    </location>
</feature>
<dbReference type="Pfam" id="PF00023">
    <property type="entry name" value="Ank"/>
    <property type="match status" value="1"/>
</dbReference>
<dbReference type="Proteomes" id="UP000054408">
    <property type="component" value="Unassembled WGS sequence"/>
</dbReference>
<feature type="compositionally biased region" description="Low complexity" evidence="4">
    <location>
        <begin position="173"/>
        <end position="192"/>
    </location>
</feature>
<keyword evidence="2 3" id="KW-0040">ANK repeat</keyword>
<dbReference type="SUPFAM" id="SSF48403">
    <property type="entry name" value="Ankyrin repeat"/>
    <property type="match status" value="1"/>
</dbReference>
<dbReference type="RefSeq" id="XP_013761558.1">
    <property type="nucleotide sequence ID" value="XM_013906104.1"/>
</dbReference>
<dbReference type="InterPro" id="IPR002110">
    <property type="entry name" value="Ankyrin_rpt"/>
</dbReference>
<sequence length="416" mass="43992">MGSVAWPVQPVEQMPTKSKAYYKGMVEDMVELNFKILVAESEELLSSGPRAASVLSHSRLFEEYANACCIDDPQAVEDLLTRGRILPALTPEQARAAGVSPLDAMHVAATYEAPNVVRLLINSVLSSPIVDGRASSSDSGTDSDSGPVPGSSRSSDGESGFDKSDDGNRGRRSGSQSKSQSQSSSPGSLRGQLRGGDRSTSALGVPLTGAPSSSEDAFRSRSVALMRARSQARSRASIHGRSRSGRIVRGRGWRGDKSGGESWRETRDRNQLVMAFLDRKDASGMTALMIAARRGHIEVVHTLLQAGASVNTTGPDGRSALHMAVESGHPAVIELLIRAGAPISPTEQHEWSTPLHLAAAAGAADTVYLLCRAGADLAARDVYGRIPISLAPDAPTRDAFERALQPAVTTFAVVVE</sequence>
<dbReference type="EMBL" id="GL349438">
    <property type="protein sequence ID" value="KNC54656.1"/>
    <property type="molecule type" value="Genomic_DNA"/>
</dbReference>
<feature type="compositionally biased region" description="Basic residues" evidence="4">
    <location>
        <begin position="230"/>
        <end position="252"/>
    </location>
</feature>
<dbReference type="OrthoDB" id="539213at2759"/>
<evidence type="ECO:0000256" key="4">
    <source>
        <dbReference type="SAM" id="MobiDB-lite"/>
    </source>
</evidence>
<gene>
    <name evidence="5" type="ORF">AMSG_01507</name>
</gene>
<dbReference type="GeneID" id="25561254"/>
<feature type="compositionally biased region" description="Low complexity" evidence="4">
    <location>
        <begin position="131"/>
        <end position="154"/>
    </location>
</feature>
<feature type="repeat" description="ANK" evidence="3">
    <location>
        <begin position="316"/>
        <end position="348"/>
    </location>
</feature>
<evidence type="ECO:0000256" key="2">
    <source>
        <dbReference type="ARBA" id="ARBA00023043"/>
    </source>
</evidence>